<dbReference type="AlphaFoldDB" id="A0AAV5WLG0"/>
<protein>
    <submittedName>
        <fullName evidence="2">Uncharacterized protein</fullName>
    </submittedName>
</protein>
<evidence type="ECO:0000313" key="2">
    <source>
        <dbReference type="EMBL" id="GMT33121.1"/>
    </source>
</evidence>
<reference evidence="2" key="1">
    <citation type="submission" date="2023-10" db="EMBL/GenBank/DDBJ databases">
        <title>Genome assembly of Pristionchus species.</title>
        <authorList>
            <person name="Yoshida K."/>
            <person name="Sommer R.J."/>
        </authorList>
    </citation>
    <scope>NUCLEOTIDE SEQUENCE</scope>
    <source>
        <strain evidence="2">RS5133</strain>
    </source>
</reference>
<sequence>SSSPLKSSISENLLSKSSNTTSIPEISSLSSLSTTSKNEIVALKKKIDLLKVQLRQKNIEIDKNSLEKEAGVERKAEVNYLTIKCSVLSSVCDELNACISSYEIEEEKRLRQIERVFTTQLSQSNDISKALKEENGRFQAELRSNETKISSIVHENSFLRWENSSLSDELSQVKAKLEEEMSMKRVMKAEMNKAKTAHEKCGITERRERELTSHVDKSLSTIEKMKRIQDDREKEYGITLTRVNNELDFVKGEMERKEEVSKHLIEMIDRLSMDNKNLQDRIQERERIRLRETRKSLNSGLEQRLEIQSNDDQVRILTAKFEEERQWRTDLCRIHVEMSKDMRRLMELAQEGCTH</sequence>
<organism evidence="2 3">
    <name type="scientific">Pristionchus fissidentatus</name>
    <dbReference type="NCBI Taxonomy" id="1538716"/>
    <lineage>
        <taxon>Eukaryota</taxon>
        <taxon>Metazoa</taxon>
        <taxon>Ecdysozoa</taxon>
        <taxon>Nematoda</taxon>
        <taxon>Chromadorea</taxon>
        <taxon>Rhabditida</taxon>
        <taxon>Rhabditina</taxon>
        <taxon>Diplogasteromorpha</taxon>
        <taxon>Diplogasteroidea</taxon>
        <taxon>Neodiplogasteridae</taxon>
        <taxon>Pristionchus</taxon>
    </lineage>
</organism>
<gene>
    <name evidence="2" type="ORF">PFISCL1PPCAC_24418</name>
</gene>
<proteinExistence type="predicted"/>
<evidence type="ECO:0000313" key="3">
    <source>
        <dbReference type="Proteomes" id="UP001432322"/>
    </source>
</evidence>
<dbReference type="EMBL" id="BTSY01000006">
    <property type="protein sequence ID" value="GMT33121.1"/>
    <property type="molecule type" value="Genomic_DNA"/>
</dbReference>
<feature type="coiled-coil region" evidence="1">
    <location>
        <begin position="240"/>
        <end position="288"/>
    </location>
</feature>
<accession>A0AAV5WLG0</accession>
<evidence type="ECO:0000256" key="1">
    <source>
        <dbReference type="SAM" id="Coils"/>
    </source>
</evidence>
<feature type="non-terminal residue" evidence="2">
    <location>
        <position position="1"/>
    </location>
</feature>
<feature type="coiled-coil region" evidence="1">
    <location>
        <begin position="40"/>
        <end position="69"/>
    </location>
</feature>
<dbReference type="Proteomes" id="UP001432322">
    <property type="component" value="Unassembled WGS sequence"/>
</dbReference>
<keyword evidence="3" id="KW-1185">Reference proteome</keyword>
<keyword evidence="1" id="KW-0175">Coiled coil</keyword>
<comment type="caution">
    <text evidence="2">The sequence shown here is derived from an EMBL/GenBank/DDBJ whole genome shotgun (WGS) entry which is preliminary data.</text>
</comment>
<name>A0AAV5WLG0_9BILA</name>